<dbReference type="Proteomes" id="UP000441080">
    <property type="component" value="Unassembled WGS sequence"/>
</dbReference>
<feature type="signal peptide" evidence="1">
    <location>
        <begin position="1"/>
        <end position="28"/>
    </location>
</feature>
<evidence type="ECO:0000313" key="3">
    <source>
        <dbReference type="Proteomes" id="UP000441080"/>
    </source>
</evidence>
<dbReference type="EMBL" id="BJCK01000042">
    <property type="protein sequence ID" value="GCL59394.1"/>
    <property type="molecule type" value="Genomic_DNA"/>
</dbReference>
<name>A0AAD3GAD3_MICAE</name>
<proteinExistence type="predicted"/>
<dbReference type="InterPro" id="IPR013424">
    <property type="entry name" value="Ice-binding_C"/>
</dbReference>
<dbReference type="AlphaFoldDB" id="A0AAD3GAD3"/>
<organism evidence="2 3">
    <name type="scientific">Microcystis aeruginosa NIES-3807</name>
    <dbReference type="NCBI Taxonomy" id="2517785"/>
    <lineage>
        <taxon>Bacteria</taxon>
        <taxon>Bacillati</taxon>
        <taxon>Cyanobacteriota</taxon>
        <taxon>Cyanophyceae</taxon>
        <taxon>Oscillatoriophycideae</taxon>
        <taxon>Chroococcales</taxon>
        <taxon>Microcystaceae</taxon>
        <taxon>Microcystis</taxon>
    </lineage>
</organism>
<accession>A0AAD3GAD3</accession>
<dbReference type="RefSeq" id="WP_159297538.1">
    <property type="nucleotide sequence ID" value="NZ_BJCK01000042.1"/>
</dbReference>
<dbReference type="NCBIfam" id="TIGR02595">
    <property type="entry name" value="PEP_CTERM"/>
    <property type="match status" value="1"/>
</dbReference>
<evidence type="ECO:0008006" key="4">
    <source>
        <dbReference type="Google" id="ProtNLM"/>
    </source>
</evidence>
<evidence type="ECO:0000256" key="1">
    <source>
        <dbReference type="SAM" id="SignalP"/>
    </source>
</evidence>
<reference evidence="2 3" key="1">
    <citation type="submission" date="2019-02" db="EMBL/GenBank/DDBJ databases">
        <title>Draft genome sequence of Arthrospira platensis NIES-3807.</title>
        <authorList>
            <person name="Yamaguchi H."/>
            <person name="Suzuki S."/>
            <person name="Kawachi M."/>
        </authorList>
    </citation>
    <scope>NUCLEOTIDE SEQUENCE [LARGE SCALE GENOMIC DNA]</scope>
    <source>
        <strain evidence="2 3">NIES-3807</strain>
    </source>
</reference>
<keyword evidence="1" id="KW-0732">Signal</keyword>
<comment type="caution">
    <text evidence="2">The sequence shown here is derived from an EMBL/GenBank/DDBJ whole genome shotgun (WGS) entry which is preliminary data.</text>
</comment>
<evidence type="ECO:0000313" key="2">
    <source>
        <dbReference type="EMBL" id="GCL59394.1"/>
    </source>
</evidence>
<protein>
    <recommendedName>
        <fullName evidence="4">PEP-CTERM protein-sorting domain-containing protein</fullName>
    </recommendedName>
</protein>
<gene>
    <name evidence="2" type="ORF">NIES3807_25690</name>
</gene>
<feature type="chain" id="PRO_5041915812" description="PEP-CTERM protein-sorting domain-containing protein" evidence="1">
    <location>
        <begin position="29"/>
        <end position="208"/>
    </location>
</feature>
<sequence>MINFKYQLTLITATAIGLSLGVVETAQASLLVNVTGTAGSGQTIWVFSGSSTASSNGVFGLTPSDSPEEWRNVGDYVADTSLNGVSISPSSGSASITNSQGTRSISLIGIDYDANVNSSSSNNDDFGIGVADQSLNIIAGDVVSWTGTLLLPLDITQFKLGTYGPAKSGAIGGLTDIQLTLQSVPESTSIIGLLVAGTFGLALCRRKV</sequence>